<gene>
    <name evidence="2" type="ORF">M9Y10_011598</name>
</gene>
<feature type="region of interest" description="Disordered" evidence="1">
    <location>
        <begin position="39"/>
        <end position="59"/>
    </location>
</feature>
<organism evidence="2 3">
    <name type="scientific">Tritrichomonas musculus</name>
    <dbReference type="NCBI Taxonomy" id="1915356"/>
    <lineage>
        <taxon>Eukaryota</taxon>
        <taxon>Metamonada</taxon>
        <taxon>Parabasalia</taxon>
        <taxon>Tritrichomonadida</taxon>
        <taxon>Tritrichomonadidae</taxon>
        <taxon>Tritrichomonas</taxon>
    </lineage>
</organism>
<protein>
    <submittedName>
        <fullName evidence="2">Uncharacterized protein</fullName>
    </submittedName>
</protein>
<name>A0ABR2IJS7_9EUKA</name>
<evidence type="ECO:0000313" key="3">
    <source>
        <dbReference type="Proteomes" id="UP001470230"/>
    </source>
</evidence>
<accession>A0ABR2IJS7</accession>
<reference evidence="2 3" key="1">
    <citation type="submission" date="2024-04" db="EMBL/GenBank/DDBJ databases">
        <title>Tritrichomonas musculus Genome.</title>
        <authorList>
            <person name="Alves-Ferreira E."/>
            <person name="Grigg M."/>
            <person name="Lorenzi H."/>
            <person name="Galac M."/>
        </authorList>
    </citation>
    <scope>NUCLEOTIDE SEQUENCE [LARGE SCALE GENOMIC DNA]</scope>
    <source>
        <strain evidence="2 3">EAF2021</strain>
    </source>
</reference>
<dbReference type="EMBL" id="JAPFFF010000017">
    <property type="protein sequence ID" value="KAK8863906.1"/>
    <property type="molecule type" value="Genomic_DNA"/>
</dbReference>
<dbReference type="Proteomes" id="UP001470230">
    <property type="component" value="Unassembled WGS sequence"/>
</dbReference>
<keyword evidence="3" id="KW-1185">Reference proteome</keyword>
<proteinExistence type="predicted"/>
<sequence>MQNNDDDTSQTEPSLIDTTDELMPDIFFPIDLKKRTKKSINPKTRQYKVESQKQPSNESLIEQDNILAEQFLSGTRQSNKNRKVIGTTHHLFYFPLKLKNSKNTCFFLFNYPFICIYTVDSNYPEIEVFPRSVTIIVEGKTLIIGDNSNSKKYQIKLEKEKIDLILQNDKVSPLAYYIKCHLIVPELTPTYLINEFYYPFIYNTHLLLSIENCNLNIDNPEFLLYWVIAGEYAFEPLFVYLFKKDFKYALSPDKCFKKESFVIQASAAIFRNDHDFINFVDNISNMKKITIDRYLNELSKLPFSQYSMLMIHLLYKTAIELYNLPAHAYHLIGTFLYKAGVAPNLKNGKKNTELARLHKFNYASVPLEKLAAFEKILSNFEDYPIYFEDPVFDDTNFEAFTNIEKMIDLTNPTFLESVRNTKSIQSELHLNSFIG</sequence>
<comment type="caution">
    <text evidence="2">The sequence shown here is derived from an EMBL/GenBank/DDBJ whole genome shotgun (WGS) entry which is preliminary data.</text>
</comment>
<evidence type="ECO:0000256" key="1">
    <source>
        <dbReference type="SAM" id="MobiDB-lite"/>
    </source>
</evidence>
<evidence type="ECO:0000313" key="2">
    <source>
        <dbReference type="EMBL" id="KAK8863906.1"/>
    </source>
</evidence>